<evidence type="ECO:0000313" key="3">
    <source>
        <dbReference type="Proteomes" id="UP000050720"/>
    </source>
</evidence>
<evidence type="ECO:0000256" key="1">
    <source>
        <dbReference type="SAM" id="MobiDB-lite"/>
    </source>
</evidence>
<evidence type="ECO:0000313" key="2">
    <source>
        <dbReference type="EMBL" id="AAN12443.2"/>
    </source>
</evidence>
<organism evidence="2 3">
    <name type="scientific">Mycobacterium virus Che8</name>
    <dbReference type="NCBI Taxonomy" id="205868"/>
    <lineage>
        <taxon>Viruses</taxon>
        <taxon>Duplodnaviria</taxon>
        <taxon>Heunggongvirae</taxon>
        <taxon>Uroviricota</taxon>
        <taxon>Caudoviricetes</taxon>
        <taxon>Gracegardnervirinae</taxon>
        <taxon>Cheoctovirus</taxon>
        <taxon>Cheoctovirus che8</taxon>
    </lineage>
</organism>
<accession>Q855G5</accession>
<keyword evidence="3" id="KW-1185">Reference proteome</keyword>
<feature type="region of interest" description="Disordered" evidence="1">
    <location>
        <begin position="47"/>
        <end position="70"/>
    </location>
</feature>
<dbReference type="OrthoDB" id="33860at10239"/>
<dbReference type="GeneID" id="1258999"/>
<reference evidence="2 3" key="1">
    <citation type="journal article" date="2003" name="Cell">
        <title>Origins of highly mosaic mycobacteriophage genomes.</title>
        <authorList>
            <person name="Pedulla M.L."/>
            <person name="Ford M.E."/>
            <person name="Houtz J.M."/>
            <person name="Karthikeyan T."/>
            <person name="Wadsworth C."/>
            <person name="Lewis J.A."/>
            <person name="Jacobs-Sera D."/>
            <person name="Falbo J."/>
            <person name="Gross J."/>
            <person name="Pannunzio N.R."/>
            <person name="Brucker W."/>
            <person name="Kumar V."/>
            <person name="Kandasamy J."/>
            <person name="Keenan L."/>
            <person name="Bardarov S."/>
            <person name="Kriakov J."/>
            <person name="Lawrence J.G."/>
            <person name="Jacobs W.R. Jr."/>
            <person name="Hendrix R.W."/>
            <person name="Hatfull G.F."/>
        </authorList>
    </citation>
    <scope>NUCLEOTIDE SEQUENCE [LARGE SCALE GENOMIC DNA]</scope>
</reference>
<name>Q855G5_9CAUD</name>
<dbReference type="Proteomes" id="UP000050720">
    <property type="component" value="Segment"/>
</dbReference>
<dbReference type="KEGG" id="vg:1258999"/>
<dbReference type="EMBL" id="AY129330">
    <property type="protein sequence ID" value="AAN12443.2"/>
    <property type="molecule type" value="Genomic_DNA"/>
</dbReference>
<sequence length="70" mass="8076">MSIIAVGDYVIPAFDPEKDAEFEHVWERMWTPCKVLNVYKNGNLRARSDDGRTKWRGPVSGFQHADQNPK</sequence>
<proteinExistence type="predicted"/>
<gene>
    <name evidence="2" type="primary">45</name>
    <name evidence="2" type="ORF">PBI_CHE8_45</name>
</gene>
<protein>
    <submittedName>
        <fullName evidence="2">Uncharacterized protein</fullName>
    </submittedName>
</protein>